<sequence length="87" mass="9755">MERYRRGDDRRATWVVLSEAGRDLVGELMRQRRRAIADLVRSLPIEDPAGLAAALDSFVQAAGEIPEAQWTRRWRASAVRPADAIPA</sequence>
<evidence type="ECO:0008006" key="3">
    <source>
        <dbReference type="Google" id="ProtNLM"/>
    </source>
</evidence>
<protein>
    <recommendedName>
        <fullName evidence="3">HTH marR-type domain-containing protein</fullName>
    </recommendedName>
</protein>
<accession>A0A6V8LB67</accession>
<evidence type="ECO:0000313" key="2">
    <source>
        <dbReference type="Proteomes" id="UP000482960"/>
    </source>
</evidence>
<name>A0A6V8LB67_9ACTN</name>
<reference evidence="1 2" key="2">
    <citation type="submission" date="2020-03" db="EMBL/GenBank/DDBJ databases">
        <authorList>
            <person name="Ichikawa N."/>
            <person name="Kimura A."/>
            <person name="Kitahashi Y."/>
            <person name="Uohara A."/>
        </authorList>
    </citation>
    <scope>NUCLEOTIDE SEQUENCE [LARGE SCALE GENOMIC DNA]</scope>
    <source>
        <strain evidence="1 2">NBRC 108638</strain>
    </source>
</reference>
<proteinExistence type="predicted"/>
<dbReference type="EMBL" id="BLPG01000001">
    <property type="protein sequence ID" value="GFJ91789.1"/>
    <property type="molecule type" value="Genomic_DNA"/>
</dbReference>
<organism evidence="1 2">
    <name type="scientific">Phytohabitans rumicis</name>
    <dbReference type="NCBI Taxonomy" id="1076125"/>
    <lineage>
        <taxon>Bacteria</taxon>
        <taxon>Bacillati</taxon>
        <taxon>Actinomycetota</taxon>
        <taxon>Actinomycetes</taxon>
        <taxon>Micromonosporales</taxon>
        <taxon>Micromonosporaceae</taxon>
    </lineage>
</organism>
<dbReference type="InterPro" id="IPR036390">
    <property type="entry name" value="WH_DNA-bd_sf"/>
</dbReference>
<dbReference type="AlphaFoldDB" id="A0A6V8LB67"/>
<dbReference type="Proteomes" id="UP000482960">
    <property type="component" value="Unassembled WGS sequence"/>
</dbReference>
<evidence type="ECO:0000313" key="1">
    <source>
        <dbReference type="EMBL" id="GFJ91789.1"/>
    </source>
</evidence>
<comment type="caution">
    <text evidence="1">The sequence shown here is derived from an EMBL/GenBank/DDBJ whole genome shotgun (WGS) entry which is preliminary data.</text>
</comment>
<dbReference type="InterPro" id="IPR036388">
    <property type="entry name" value="WH-like_DNA-bd_sf"/>
</dbReference>
<dbReference type="SUPFAM" id="SSF46785">
    <property type="entry name" value="Winged helix' DNA-binding domain"/>
    <property type="match status" value="1"/>
</dbReference>
<reference evidence="1 2" key="1">
    <citation type="submission" date="2020-03" db="EMBL/GenBank/DDBJ databases">
        <title>Whole genome shotgun sequence of Phytohabitans rumicis NBRC 108638.</title>
        <authorList>
            <person name="Komaki H."/>
            <person name="Tamura T."/>
        </authorList>
    </citation>
    <scope>NUCLEOTIDE SEQUENCE [LARGE SCALE GENOMIC DNA]</scope>
    <source>
        <strain evidence="1 2">NBRC 108638</strain>
    </source>
</reference>
<keyword evidence="2" id="KW-1185">Reference proteome</keyword>
<gene>
    <name evidence="1" type="ORF">Prum_054310</name>
</gene>
<dbReference type="Gene3D" id="1.10.10.10">
    <property type="entry name" value="Winged helix-like DNA-binding domain superfamily/Winged helix DNA-binding domain"/>
    <property type="match status" value="1"/>
</dbReference>